<organism evidence="1 2">
    <name type="scientific">Mycobacterium kyorinense</name>
    <dbReference type="NCBI Taxonomy" id="487514"/>
    <lineage>
        <taxon>Bacteria</taxon>
        <taxon>Bacillati</taxon>
        <taxon>Actinomycetota</taxon>
        <taxon>Actinomycetes</taxon>
        <taxon>Mycobacteriales</taxon>
        <taxon>Mycobacteriaceae</taxon>
        <taxon>Mycobacterium</taxon>
    </lineage>
</organism>
<evidence type="ECO:0000313" key="1">
    <source>
        <dbReference type="EMBL" id="ORW10388.1"/>
    </source>
</evidence>
<dbReference type="AlphaFoldDB" id="A0A1X1YH26"/>
<name>A0A1X1YH26_9MYCO</name>
<accession>A0A1X1YH26</accession>
<dbReference type="EMBL" id="LQPE01000016">
    <property type="protein sequence ID" value="ORW10388.1"/>
    <property type="molecule type" value="Genomic_DNA"/>
</dbReference>
<reference evidence="1 2" key="1">
    <citation type="submission" date="2016-01" db="EMBL/GenBank/DDBJ databases">
        <title>The new phylogeny of the genus Mycobacterium.</title>
        <authorList>
            <person name="Tarcisio F."/>
            <person name="Conor M."/>
            <person name="Antonella G."/>
            <person name="Elisabetta G."/>
            <person name="Giulia F.S."/>
            <person name="Sara T."/>
            <person name="Anna F."/>
            <person name="Clotilde B."/>
            <person name="Roberto B."/>
            <person name="Veronica D.S."/>
            <person name="Fabio R."/>
            <person name="Monica P."/>
            <person name="Olivier J."/>
            <person name="Enrico T."/>
            <person name="Nicola S."/>
        </authorList>
    </citation>
    <scope>NUCLEOTIDE SEQUENCE [LARGE SCALE GENOMIC DNA]</scope>
    <source>
        <strain evidence="1 2">DSM 45166</strain>
    </source>
</reference>
<dbReference type="Proteomes" id="UP000193487">
    <property type="component" value="Unassembled WGS sequence"/>
</dbReference>
<comment type="caution">
    <text evidence="1">The sequence shown here is derived from an EMBL/GenBank/DDBJ whole genome shotgun (WGS) entry which is preliminary data.</text>
</comment>
<keyword evidence="2" id="KW-1185">Reference proteome</keyword>
<sequence length="99" mass="10904">MEYTIDDGGCFITLSNSGFRGKVFRARTYSWSDFYHVEVNAAFNNLSPGKNHGQVRVWAQSGEKRKTRLVTGLDTTVPNAVVLATLMPMCAAAFATQIV</sequence>
<evidence type="ECO:0000313" key="2">
    <source>
        <dbReference type="Proteomes" id="UP000193487"/>
    </source>
</evidence>
<protein>
    <submittedName>
        <fullName evidence="1">Uncharacterized protein</fullName>
    </submittedName>
</protein>
<gene>
    <name evidence="1" type="ORF">AWC14_20300</name>
</gene>
<proteinExistence type="predicted"/>